<feature type="region of interest" description="Disordered" evidence="1">
    <location>
        <begin position="472"/>
        <end position="499"/>
    </location>
</feature>
<gene>
    <name evidence="2" type="ORF">PCOR1329_LOCUS20243</name>
</gene>
<evidence type="ECO:0000256" key="1">
    <source>
        <dbReference type="SAM" id="MobiDB-lite"/>
    </source>
</evidence>
<evidence type="ECO:0000313" key="3">
    <source>
        <dbReference type="Proteomes" id="UP001189429"/>
    </source>
</evidence>
<feature type="non-terminal residue" evidence="2">
    <location>
        <position position="513"/>
    </location>
</feature>
<dbReference type="Proteomes" id="UP001189429">
    <property type="component" value="Unassembled WGS sequence"/>
</dbReference>
<reference evidence="2" key="1">
    <citation type="submission" date="2023-10" db="EMBL/GenBank/DDBJ databases">
        <authorList>
            <person name="Chen Y."/>
            <person name="Shah S."/>
            <person name="Dougan E. K."/>
            <person name="Thang M."/>
            <person name="Chan C."/>
        </authorList>
    </citation>
    <scope>NUCLEOTIDE SEQUENCE [LARGE SCALE GENOMIC DNA]</scope>
</reference>
<dbReference type="EMBL" id="CAUYUJ010006546">
    <property type="protein sequence ID" value="CAK0817738.1"/>
    <property type="molecule type" value="Genomic_DNA"/>
</dbReference>
<keyword evidence="3" id="KW-1185">Reference proteome</keyword>
<comment type="caution">
    <text evidence="2">The sequence shown here is derived from an EMBL/GenBank/DDBJ whole genome shotgun (WGS) entry which is preliminary data.</text>
</comment>
<proteinExistence type="predicted"/>
<evidence type="ECO:0000313" key="2">
    <source>
        <dbReference type="EMBL" id="CAK0817738.1"/>
    </source>
</evidence>
<organism evidence="2 3">
    <name type="scientific">Prorocentrum cordatum</name>
    <dbReference type="NCBI Taxonomy" id="2364126"/>
    <lineage>
        <taxon>Eukaryota</taxon>
        <taxon>Sar</taxon>
        <taxon>Alveolata</taxon>
        <taxon>Dinophyceae</taxon>
        <taxon>Prorocentrales</taxon>
        <taxon>Prorocentraceae</taxon>
        <taxon>Prorocentrum</taxon>
    </lineage>
</organism>
<name>A0ABN9RFB6_9DINO</name>
<sequence>MAGSTIEASIEQVRPFVERMLGTSAPDGSGAQMKSRTDEIIGALKQANLAYTERMPNRRVIANPLNRDGQGVDPYDVHSLLERIWGAGWSYSKTVDAVCFELPPDPAFEVQFNLDLAQSAAGMLPAVDVANCRVSAVGCTRAVHALGAVNESCNSFLTDLCVDGRLSREKVLAVCPQIQDALDNGLMWTVIRHEVHTAFPLLADFVQEGLNAVHGAERQKTQIQALMAIHSKAVQNYKRTGSYRWSAIAKQMERSNPHLDYGAAALRLRRSVERTVSSQTVKFLADLEYASGPEWPLAILKASLVAPDSYVDNGASKLVSSSDIGSVHGSNKASVAKFVTMCRAAKKWVADLLRRDDVCERACDLNKALGDFEVRSVMTILGKKARSRLSFNTIDEVGSEFIATVLAASPTVGKVAPPWDYVQAAPKASASKAASKTEAAMGTFVQGQLDKDTIAQQGFEVGREVDGATVKLAPTEPQPKLAKAAKLDDEASDGEEFEGTISVSSGALVDNYK</sequence>
<accession>A0ABN9RFB6</accession>
<protein>
    <submittedName>
        <fullName evidence="2">Uncharacterized protein</fullName>
    </submittedName>
</protein>